<evidence type="ECO:0000313" key="3">
    <source>
        <dbReference type="Proteomes" id="UP000284841"/>
    </source>
</evidence>
<reference evidence="2 3" key="1">
    <citation type="submission" date="2018-08" db="EMBL/GenBank/DDBJ databases">
        <title>A genome reference for cultivated species of the human gut microbiota.</title>
        <authorList>
            <person name="Zou Y."/>
            <person name="Xue W."/>
            <person name="Luo G."/>
        </authorList>
    </citation>
    <scope>NUCLEOTIDE SEQUENCE [LARGE SCALE GENOMIC DNA]</scope>
    <source>
        <strain evidence="2 3">AM07-24</strain>
    </source>
</reference>
<gene>
    <name evidence="2" type="ORF">DW099_08185</name>
</gene>
<dbReference type="Gene3D" id="1.20.1260.10">
    <property type="match status" value="2"/>
</dbReference>
<dbReference type="PANTHER" id="PTHR36933:SF1">
    <property type="entry name" value="SLL0788 PROTEIN"/>
    <property type="match status" value="1"/>
</dbReference>
<accession>A0A415E404</accession>
<sequence>MNTQYQLSDVAKNYLSAYHCILDEMIKGMSMAPLTDSISGNFIVQMIPHHMAAIEMSHNILKYTTNIPLQNIALNIITSQTESIENLRQAQGSCSELKNCELDVRLYQHRVNQILQTMFQDMSNARDTNRINCDFMWEMIPHHRGAVEMSKNALQFDICPQLKPILDAIITSQQKGIREMQHLLKCLGC</sequence>
<dbReference type="Proteomes" id="UP000284841">
    <property type="component" value="Unassembled WGS sequence"/>
</dbReference>
<dbReference type="InterPro" id="IPR012347">
    <property type="entry name" value="Ferritin-like"/>
</dbReference>
<dbReference type="STRING" id="1776384.GCA_900086585_03980"/>
<dbReference type="Pfam" id="PF03713">
    <property type="entry name" value="DUF305"/>
    <property type="match status" value="1"/>
</dbReference>
<evidence type="ECO:0000313" key="2">
    <source>
        <dbReference type="EMBL" id="RHJ88373.1"/>
    </source>
</evidence>
<protein>
    <submittedName>
        <fullName evidence="2">DUF305 domain-containing protein</fullName>
    </submittedName>
</protein>
<comment type="caution">
    <text evidence="2">The sequence shown here is derived from an EMBL/GenBank/DDBJ whole genome shotgun (WGS) entry which is preliminary data.</text>
</comment>
<proteinExistence type="predicted"/>
<organism evidence="2 3">
    <name type="scientific">Emergencia timonensis</name>
    <dbReference type="NCBI Taxonomy" id="1776384"/>
    <lineage>
        <taxon>Bacteria</taxon>
        <taxon>Bacillati</taxon>
        <taxon>Bacillota</taxon>
        <taxon>Clostridia</taxon>
        <taxon>Peptostreptococcales</taxon>
        <taxon>Anaerovoracaceae</taxon>
        <taxon>Emergencia</taxon>
    </lineage>
</organism>
<dbReference type="OrthoDB" id="8603558at2"/>
<name>A0A415E404_9FIRM</name>
<dbReference type="PANTHER" id="PTHR36933">
    <property type="entry name" value="SLL0788 PROTEIN"/>
    <property type="match status" value="1"/>
</dbReference>
<dbReference type="RefSeq" id="WP_067542281.1">
    <property type="nucleotide sequence ID" value="NZ_AP025567.1"/>
</dbReference>
<evidence type="ECO:0000259" key="1">
    <source>
        <dbReference type="Pfam" id="PF03713"/>
    </source>
</evidence>
<dbReference type="EMBL" id="QRMS01000002">
    <property type="protein sequence ID" value="RHJ88373.1"/>
    <property type="molecule type" value="Genomic_DNA"/>
</dbReference>
<dbReference type="InterPro" id="IPR005183">
    <property type="entry name" value="DUF305_CopM-like"/>
</dbReference>
<feature type="domain" description="DUF305" evidence="1">
    <location>
        <begin position="41"/>
        <end position="184"/>
    </location>
</feature>
<dbReference type="GeneID" id="83006261"/>
<dbReference type="AlphaFoldDB" id="A0A415E404"/>
<keyword evidence="3" id="KW-1185">Reference proteome</keyword>